<dbReference type="OrthoDB" id="338614at2759"/>
<organism evidence="4 5">
    <name type="scientific">Vitrella brassicaformis (strain CCMP3155)</name>
    <dbReference type="NCBI Taxonomy" id="1169540"/>
    <lineage>
        <taxon>Eukaryota</taxon>
        <taxon>Sar</taxon>
        <taxon>Alveolata</taxon>
        <taxon>Colpodellida</taxon>
        <taxon>Vitrellaceae</taxon>
        <taxon>Vitrella</taxon>
    </lineage>
</organism>
<dbReference type="STRING" id="1169540.A0A0G4E8W6"/>
<dbReference type="InterPro" id="IPR045886">
    <property type="entry name" value="ThiF/MoeB/HesA"/>
</dbReference>
<dbReference type="Proteomes" id="UP000041254">
    <property type="component" value="Unassembled WGS sequence"/>
</dbReference>
<feature type="compositionally biased region" description="Polar residues" evidence="1">
    <location>
        <begin position="58"/>
        <end position="76"/>
    </location>
</feature>
<protein>
    <recommendedName>
        <fullName evidence="6">Autophagy-related protein 7</fullName>
    </recommendedName>
</protein>
<sequence>MAHPLSFEPPRVVVDISFWQELAAQKLDRMKLTTPRVPIVATMERPAPHSPASKDASRTSGQLRLTRSSFTHTSSTGEGGVATNDESGSSLLHEEWRGTLINVNTLEEFRSFDRKQLTDTVAAAIANGGAEGAAESDDYSSRRAAGDTAGGGGVRVRGLREMAPCGAGRVLVMLTFIDLKKYRVYYSIAFPVISPNPSYQHIDHQHLDQAMTAQDISAMMRQLKADHTTLKDGLFDVHVGGGNAGGAADGPWLGYVDSSTSAEAMGWGLRNVLFLLASKRRLYGRTIRILAFRDLRKVITHQADNEYRPSYQSSVYTVRFPPADAFTLPPPLSHDSRNGSSSARATCLGGWVRWPVADGHGQAPGHQQHKSTTVQQVNLCDYLDFTTIQANAVDLNVKLIKWRMVPQFDPERFNSMRFLLLGAGTLGCAIARALIAWGAKHITFVDSGNVAMSNPVRQSLFKHQDAAAEGGSGRPKVDAACEALREIRPDVDARGVVFEIPMPGHFDASAASAPSPSGSGAAASTSASIERSLHTLDELISEHDVVFMGTDSRESRWLPSFLIANKSWRAVRRQQQQQQQQTAGGGAAVGSEGEGGCGGVPLGITVALGFDSFLVLRHGYKDQSLACYFCNDLSAPRDTTSNRTLDQQCTVTRPGVSPMASALAVELLVTLSQHPHGFVADPSEKDTGSSDDSCLGACPHSIRGFIGGFRLVVGSSPQSPYCTCCSPAVHEAFEQNPIGMLTQVMHDPGHLESVSGLRVFMDKMSRVEEDVIQIDDEELCLL</sequence>
<dbReference type="GO" id="GO:0000422">
    <property type="term" value="P:autophagy of mitochondrion"/>
    <property type="evidence" value="ECO:0007669"/>
    <property type="project" value="TreeGrafter"/>
</dbReference>
<evidence type="ECO:0000313" key="5">
    <source>
        <dbReference type="Proteomes" id="UP000041254"/>
    </source>
</evidence>
<feature type="domain" description="THIF-type NAD/FAD binding fold" evidence="2">
    <location>
        <begin position="402"/>
        <end position="675"/>
    </location>
</feature>
<accession>A0A0G4E8W6</accession>
<dbReference type="GO" id="GO:0000045">
    <property type="term" value="P:autophagosome assembly"/>
    <property type="evidence" value="ECO:0007669"/>
    <property type="project" value="TreeGrafter"/>
</dbReference>
<feature type="region of interest" description="Disordered" evidence="1">
    <location>
        <begin position="573"/>
        <end position="592"/>
    </location>
</feature>
<dbReference type="InParanoid" id="A0A0G4E8W6"/>
<evidence type="ECO:0000259" key="3">
    <source>
        <dbReference type="Pfam" id="PF16420"/>
    </source>
</evidence>
<dbReference type="GO" id="GO:0019779">
    <property type="term" value="F:Atg8 activating enzyme activity"/>
    <property type="evidence" value="ECO:0007669"/>
    <property type="project" value="TreeGrafter"/>
</dbReference>
<dbReference type="Gene3D" id="3.40.140.100">
    <property type="entry name" value="Ubiquitin-like modifier-activating enzyme ATG7 C-terminal domain"/>
    <property type="match status" value="1"/>
</dbReference>
<feature type="region of interest" description="Disordered" evidence="1">
    <location>
        <begin position="132"/>
        <end position="153"/>
    </location>
</feature>
<dbReference type="GO" id="GO:0019778">
    <property type="term" value="F:Atg12 activating enzyme activity"/>
    <property type="evidence" value="ECO:0007669"/>
    <property type="project" value="TreeGrafter"/>
</dbReference>
<proteinExistence type="predicted"/>
<evidence type="ECO:0008006" key="6">
    <source>
        <dbReference type="Google" id="ProtNLM"/>
    </source>
</evidence>
<dbReference type="PANTHER" id="PTHR10953:SF3">
    <property type="entry name" value="UBIQUITIN-LIKE MODIFIER-ACTIVATING ENZYME ATG7"/>
    <property type="match status" value="1"/>
</dbReference>
<dbReference type="InterPro" id="IPR042523">
    <property type="entry name" value="Atg7_N_2"/>
</dbReference>
<gene>
    <name evidence="4" type="ORF">Vbra_6808</name>
</gene>
<dbReference type="GO" id="GO:0032446">
    <property type="term" value="P:protein modification by small protein conjugation"/>
    <property type="evidence" value="ECO:0007669"/>
    <property type="project" value="TreeGrafter"/>
</dbReference>
<dbReference type="AlphaFoldDB" id="A0A0G4E8W6"/>
<dbReference type="EMBL" id="CDMY01000069">
    <property type="protein sequence ID" value="CEL92350.1"/>
    <property type="molecule type" value="Genomic_DNA"/>
</dbReference>
<evidence type="ECO:0000259" key="2">
    <source>
        <dbReference type="Pfam" id="PF00899"/>
    </source>
</evidence>
<dbReference type="Gene3D" id="3.40.50.720">
    <property type="entry name" value="NAD(P)-binding Rossmann-like Domain"/>
    <property type="match status" value="1"/>
</dbReference>
<dbReference type="Pfam" id="PF00899">
    <property type="entry name" value="ThiF"/>
    <property type="match status" value="1"/>
</dbReference>
<dbReference type="InterPro" id="IPR035985">
    <property type="entry name" value="Ubiquitin-activating_enz"/>
</dbReference>
<evidence type="ECO:0000256" key="1">
    <source>
        <dbReference type="SAM" id="MobiDB-lite"/>
    </source>
</evidence>
<feature type="compositionally biased region" description="Gly residues" evidence="1">
    <location>
        <begin position="583"/>
        <end position="592"/>
    </location>
</feature>
<feature type="region of interest" description="Disordered" evidence="1">
    <location>
        <begin position="43"/>
        <end position="89"/>
    </location>
</feature>
<dbReference type="PhylomeDB" id="A0A0G4E8W6"/>
<feature type="domain" description="Ubiquitin-like modifier-activating enzyme Atg7 N-terminal" evidence="3">
    <location>
        <begin position="172"/>
        <end position="352"/>
    </location>
</feature>
<dbReference type="VEuPathDB" id="CryptoDB:Vbra_6808"/>
<dbReference type="GO" id="GO:0034727">
    <property type="term" value="P:piecemeal microautophagy of the nucleus"/>
    <property type="evidence" value="ECO:0007669"/>
    <property type="project" value="TreeGrafter"/>
</dbReference>
<reference evidence="4 5" key="1">
    <citation type="submission" date="2014-11" db="EMBL/GenBank/DDBJ databases">
        <authorList>
            <person name="Zhu J."/>
            <person name="Qi W."/>
            <person name="Song R."/>
        </authorList>
    </citation>
    <scope>NUCLEOTIDE SEQUENCE [LARGE SCALE GENOMIC DNA]</scope>
</reference>
<dbReference type="InterPro" id="IPR042522">
    <property type="entry name" value="Atg7_N_1"/>
</dbReference>
<dbReference type="InterPro" id="IPR000594">
    <property type="entry name" value="ThiF_NAD_FAD-bd"/>
</dbReference>
<dbReference type="PANTHER" id="PTHR10953">
    <property type="entry name" value="UBIQUITIN-ACTIVATING ENZYME E1"/>
    <property type="match status" value="1"/>
</dbReference>
<feature type="domain" description="Ubiquitin-like modifier-activating enzyme Atg7 N-terminal" evidence="3">
    <location>
        <begin position="5"/>
        <end position="137"/>
    </location>
</feature>
<dbReference type="GO" id="GO:0000407">
    <property type="term" value="C:phagophore assembly site"/>
    <property type="evidence" value="ECO:0007669"/>
    <property type="project" value="TreeGrafter"/>
</dbReference>
<keyword evidence="5" id="KW-1185">Reference proteome</keyword>
<dbReference type="InterPro" id="IPR032197">
    <property type="entry name" value="Atg7_N"/>
</dbReference>
<dbReference type="SUPFAM" id="SSF69572">
    <property type="entry name" value="Activating enzymes of the ubiquitin-like proteins"/>
    <property type="match status" value="1"/>
</dbReference>
<dbReference type="GO" id="GO:0006995">
    <property type="term" value="P:cellular response to nitrogen starvation"/>
    <property type="evidence" value="ECO:0007669"/>
    <property type="project" value="TreeGrafter"/>
</dbReference>
<dbReference type="Gene3D" id="3.40.140.70">
    <property type="entry name" value="Ubiquitin-like modifier-activating enzyme ATG7 N-terminal domain"/>
    <property type="match status" value="1"/>
</dbReference>
<name>A0A0G4E8W6_VITBC</name>
<dbReference type="Pfam" id="PF16420">
    <property type="entry name" value="ATG7_N"/>
    <property type="match status" value="2"/>
</dbReference>
<evidence type="ECO:0000313" key="4">
    <source>
        <dbReference type="EMBL" id="CEL92350.1"/>
    </source>
</evidence>